<keyword evidence="2" id="KW-0732">Signal</keyword>
<feature type="region of interest" description="Disordered" evidence="1">
    <location>
        <begin position="494"/>
        <end position="534"/>
    </location>
</feature>
<feature type="domain" description="Winged helix Storkhead-box1" evidence="3">
    <location>
        <begin position="117"/>
        <end position="195"/>
    </location>
</feature>
<organism evidence="4 5">
    <name type="scientific">Hymenochirus boettgeri</name>
    <name type="common">Congo dwarf clawed frog</name>
    <dbReference type="NCBI Taxonomy" id="247094"/>
    <lineage>
        <taxon>Eukaryota</taxon>
        <taxon>Metazoa</taxon>
        <taxon>Chordata</taxon>
        <taxon>Craniata</taxon>
        <taxon>Vertebrata</taxon>
        <taxon>Euteleostomi</taxon>
        <taxon>Amphibia</taxon>
        <taxon>Batrachia</taxon>
        <taxon>Anura</taxon>
        <taxon>Pipoidea</taxon>
        <taxon>Pipidae</taxon>
        <taxon>Pipinae</taxon>
        <taxon>Hymenochirus</taxon>
    </lineage>
</organism>
<dbReference type="GO" id="GO:0005634">
    <property type="term" value="C:nucleus"/>
    <property type="evidence" value="ECO:0007669"/>
    <property type="project" value="TreeGrafter"/>
</dbReference>
<dbReference type="GO" id="GO:0005737">
    <property type="term" value="C:cytoplasm"/>
    <property type="evidence" value="ECO:0007669"/>
    <property type="project" value="TreeGrafter"/>
</dbReference>
<evidence type="ECO:0000256" key="2">
    <source>
        <dbReference type="SAM" id="SignalP"/>
    </source>
</evidence>
<dbReference type="AlphaFoldDB" id="A0A8T2IU70"/>
<feature type="region of interest" description="Disordered" evidence="1">
    <location>
        <begin position="409"/>
        <end position="454"/>
    </location>
</feature>
<dbReference type="EMBL" id="JAACNH010000008">
    <property type="protein sequence ID" value="KAG8435273.1"/>
    <property type="molecule type" value="Genomic_DNA"/>
</dbReference>
<feature type="signal peptide" evidence="2">
    <location>
        <begin position="1"/>
        <end position="19"/>
    </location>
</feature>
<evidence type="ECO:0000256" key="1">
    <source>
        <dbReference type="SAM" id="MobiDB-lite"/>
    </source>
</evidence>
<gene>
    <name evidence="4" type="ORF">GDO86_013285</name>
</gene>
<dbReference type="OrthoDB" id="10020110at2759"/>
<dbReference type="Pfam" id="PF10264">
    <property type="entry name" value="WHD_Storkhead"/>
    <property type="match status" value="1"/>
</dbReference>
<protein>
    <recommendedName>
        <fullName evidence="3">Winged helix Storkhead-box1 domain-containing protein</fullName>
    </recommendedName>
</protein>
<feature type="chain" id="PRO_5035809078" description="Winged helix Storkhead-box1 domain-containing protein" evidence="2">
    <location>
        <begin position="20"/>
        <end position="968"/>
    </location>
</feature>
<dbReference type="Proteomes" id="UP000812440">
    <property type="component" value="Chromosome 7"/>
</dbReference>
<sequence length="968" mass="109740">MSRVRAVQLAPSSLALVLCRVECTKEEVEKGNYGDEERGSRIFQDFQAANVKCFWNRRLVRAVSEVSFQGWLENWVLLVQGLSAELEVLRDAWVRRALRPPRGFTIRALGDVSSVQMSHISQSQFIPLAEVLCCAISDMNTAHILVTQESLMDHVIKHYPGIATPSQDILYNALGALIRERKVYHTGEGYFIVTPQTYFITRKPAVDNKYAGAENIAGSPPSITYLVSMESCADLTKGNMPSVSHCRSCSCFSEQLVHNILGQQSINESTAKGHKNNKEPKPMLRNQATSTSRDHYTDEKTKPQTVFKEKEKCGRKFGISLFWRTVSKKEKSRKELATFCAQFPPEEWPVRDEDNLDNIPRDVEHEIIKRINPVLTVDNLMKHTLLMQKAEEQKKYFSKGTSTEIMKNKQGCNFKGSNRRKNGRLSRHHKKVQSGKEKGKKGTCGPRTAVQEERVSVDQTDVTEDTLAIDKHCHINAETVQYERVYKKQINNPFEGIPYRENSKTNGPKSLKEIKSRRSGKQKRSVPRSRSLDCAERKTGDLRVEHSHADKPIGLSACVNEAFKGQFHSVVSDKDDLKEYPPSYPQSSTLRIDDKFKPTKEVSSASGPYSEEGGYICDEFQKKLSIHSELDLEYEAVNFIYKVNSLQPKHCQNEANSKAIGRIPYDLPEHPEILKVCNYSASGLNERDLPKYSGFHENGPFSAENNTVYQRTIEDDACRYLYLDDNDNITKDCQVLENHAQKANLDTPIWNDLEEYKSDHSQSQWNPNIQFASQYVSTLDNEEKHYSPVFSLDSSHECRKQTLTTKGCLVEPLAQYVHLEVEPESVECINSSEQVDGSIFDYCNSSEANSLAEALQISHNENEEKHITDSREEQSGQMRTCFELSLFNAKINPTESTHHEKNENHSTTGDSGIESPRTRISIASSNSVILETLKRRTFLQNLEINGKSKHDALLPTSPLMQITSAMNV</sequence>
<dbReference type="GO" id="GO:0000977">
    <property type="term" value="F:RNA polymerase II transcription regulatory region sequence-specific DNA binding"/>
    <property type="evidence" value="ECO:0007669"/>
    <property type="project" value="TreeGrafter"/>
</dbReference>
<dbReference type="GO" id="GO:0006357">
    <property type="term" value="P:regulation of transcription by RNA polymerase II"/>
    <property type="evidence" value="ECO:0007669"/>
    <property type="project" value="InterPro"/>
</dbReference>
<proteinExistence type="predicted"/>
<name>A0A8T2IU70_9PIPI</name>
<accession>A0A8T2IU70</accession>
<dbReference type="PANTHER" id="PTHR22437:SF1">
    <property type="entry name" value="STORKHEAD-BOX PROTEIN 1"/>
    <property type="match status" value="1"/>
</dbReference>
<feature type="compositionally biased region" description="Basic and acidic residues" evidence="1">
    <location>
        <begin position="292"/>
        <end position="305"/>
    </location>
</feature>
<feature type="compositionally biased region" description="Basic residues" evidence="1">
    <location>
        <begin position="517"/>
        <end position="527"/>
    </location>
</feature>
<comment type="caution">
    <text evidence="4">The sequence shown here is derived from an EMBL/GenBank/DDBJ whole genome shotgun (WGS) entry which is preliminary data.</text>
</comment>
<dbReference type="PANTHER" id="PTHR22437">
    <property type="entry name" value="WINGED HELIX DOMAIN-CONTAINING PROTEIN"/>
    <property type="match status" value="1"/>
</dbReference>
<dbReference type="InterPro" id="IPR019391">
    <property type="entry name" value="Storkhead-box_WHD"/>
</dbReference>
<evidence type="ECO:0000313" key="5">
    <source>
        <dbReference type="Proteomes" id="UP000812440"/>
    </source>
</evidence>
<reference evidence="4" key="1">
    <citation type="thesis" date="2020" institute="ProQuest LLC" country="789 East Eisenhower Parkway, Ann Arbor, MI, USA">
        <title>Comparative Genomics and Chromosome Evolution.</title>
        <authorList>
            <person name="Mudd A.B."/>
        </authorList>
    </citation>
    <scope>NUCLEOTIDE SEQUENCE</scope>
    <source>
        <strain evidence="4">Female2</strain>
        <tissue evidence="4">Blood</tissue>
    </source>
</reference>
<feature type="region of interest" description="Disordered" evidence="1">
    <location>
        <begin position="894"/>
        <end position="917"/>
    </location>
</feature>
<evidence type="ECO:0000259" key="3">
    <source>
        <dbReference type="Pfam" id="PF10264"/>
    </source>
</evidence>
<evidence type="ECO:0000313" key="4">
    <source>
        <dbReference type="EMBL" id="KAG8435273.1"/>
    </source>
</evidence>
<dbReference type="InterPro" id="IPR040126">
    <property type="entry name" value="STOX1/2"/>
</dbReference>
<feature type="region of interest" description="Disordered" evidence="1">
    <location>
        <begin position="270"/>
        <end position="305"/>
    </location>
</feature>
<keyword evidence="5" id="KW-1185">Reference proteome</keyword>
<feature type="compositionally biased region" description="Basic residues" evidence="1">
    <location>
        <begin position="417"/>
        <end position="441"/>
    </location>
</feature>